<keyword evidence="5" id="KW-0732">Signal</keyword>
<dbReference type="SUPFAM" id="SSF81296">
    <property type="entry name" value="E set domains"/>
    <property type="match status" value="1"/>
</dbReference>
<evidence type="ECO:0000313" key="7">
    <source>
        <dbReference type="EMBL" id="MFB9948797.1"/>
    </source>
</evidence>
<dbReference type="RefSeq" id="WP_377258646.1">
    <property type="nucleotide sequence ID" value="NZ_JBHMAA010000008.1"/>
</dbReference>
<dbReference type="SUPFAM" id="SSF53474">
    <property type="entry name" value="alpha/beta-Hydrolases"/>
    <property type="match status" value="1"/>
</dbReference>
<sequence length="539" mass="58325">MLRIVRFCILVAAVVPMISSEASSEPLPPPAVLAIGEKASGKIGEIGGRQVFDPGASAGDYLKGRLTVEAGRFDLDLVDPQGGYVRRLAGDAAGIAEFQFVAGDRPDRLVVTARQPAGSYSLVVEKRVPVAEQRTPRPAYLSRIIADAAAGIEAGRSTEAFWQMVGERGTPLVEDGSAGRRIVTFVGRGAKRNIRLFGAPSGDHEELQRLAGSDIWFRSFEVPAATRLSYQLAFDVPDLPGTPRERRVAILATAKADPLNRHPWPADAVDAYDQDSILKLEDAPPQPWLEGKEGPQGALTRFSLASRTLGNTREITVYRPAGFVPEAEDNVLLFVFDADEYTNRVPVPRILDNMIAAGAIPPTLAVFVANPDGPARARELPANPQFAEFMAKELLPRILQETGLAARPERTVLAGSSYGGLAATTVAMRHPEAFGNVLSMSGSFWWSPPGTPEDRAEYVAGLVAENPPPNLRFFLSAGLFETAHGGAAGILETNRHLRDLLRARDVPVVYREYAGGHDYLIWRGVISDGLIALFPRDRK</sequence>
<dbReference type="InterPro" id="IPR014756">
    <property type="entry name" value="Ig_E-set"/>
</dbReference>
<dbReference type="Proteomes" id="UP001589692">
    <property type="component" value="Unassembled WGS sequence"/>
</dbReference>
<evidence type="ECO:0000256" key="5">
    <source>
        <dbReference type="SAM" id="SignalP"/>
    </source>
</evidence>
<evidence type="ECO:0000256" key="4">
    <source>
        <dbReference type="ARBA" id="ARBA00024201"/>
    </source>
</evidence>
<keyword evidence="8" id="KW-1185">Reference proteome</keyword>
<comment type="caution">
    <text evidence="7">The sequence shown here is derived from an EMBL/GenBank/DDBJ whole genome shotgun (WGS) entry which is preliminary data.</text>
</comment>
<dbReference type="GO" id="GO:0016787">
    <property type="term" value="F:hydrolase activity"/>
    <property type="evidence" value="ECO:0007669"/>
    <property type="project" value="UniProtKB-KW"/>
</dbReference>
<evidence type="ECO:0000259" key="6">
    <source>
        <dbReference type="Pfam" id="PF11806"/>
    </source>
</evidence>
<feature type="domain" description="Enterochelin esterase N-terminal" evidence="6">
    <location>
        <begin position="183"/>
        <end position="288"/>
    </location>
</feature>
<dbReference type="InterPro" id="IPR029058">
    <property type="entry name" value="AB_hydrolase_fold"/>
</dbReference>
<dbReference type="Pfam" id="PF11806">
    <property type="entry name" value="Enterochelin_N"/>
    <property type="match status" value="1"/>
</dbReference>
<proteinExistence type="inferred from homology"/>
<dbReference type="Gene3D" id="3.40.50.1820">
    <property type="entry name" value="alpha/beta hydrolase"/>
    <property type="match status" value="1"/>
</dbReference>
<evidence type="ECO:0000256" key="3">
    <source>
        <dbReference type="ARBA" id="ARBA00022801"/>
    </source>
</evidence>
<evidence type="ECO:0000256" key="1">
    <source>
        <dbReference type="ARBA" id="ARBA00004496"/>
    </source>
</evidence>
<dbReference type="Pfam" id="PF00756">
    <property type="entry name" value="Esterase"/>
    <property type="match status" value="1"/>
</dbReference>
<evidence type="ECO:0000256" key="2">
    <source>
        <dbReference type="ARBA" id="ARBA00022490"/>
    </source>
</evidence>
<keyword evidence="2" id="KW-0963">Cytoplasm</keyword>
<dbReference type="InterPro" id="IPR050583">
    <property type="entry name" value="Mycobacterial_A85_antigen"/>
</dbReference>
<dbReference type="PANTHER" id="PTHR48098:SF3">
    <property type="entry name" value="IRON(III) ENTEROBACTIN ESTERASE"/>
    <property type="match status" value="1"/>
</dbReference>
<protein>
    <submittedName>
        <fullName evidence="7">Alpha/beta hydrolase-fold protein</fullName>
    </submittedName>
</protein>
<organism evidence="7 8">
    <name type="scientific">Rhizobium puerariae</name>
    <dbReference type="NCBI Taxonomy" id="1585791"/>
    <lineage>
        <taxon>Bacteria</taxon>
        <taxon>Pseudomonadati</taxon>
        <taxon>Pseudomonadota</taxon>
        <taxon>Alphaproteobacteria</taxon>
        <taxon>Hyphomicrobiales</taxon>
        <taxon>Rhizobiaceae</taxon>
        <taxon>Rhizobium/Agrobacterium group</taxon>
        <taxon>Rhizobium</taxon>
    </lineage>
</organism>
<dbReference type="Gene3D" id="2.60.40.10">
    <property type="entry name" value="Immunoglobulins"/>
    <property type="match status" value="1"/>
</dbReference>
<accession>A0ABV6ADV6</accession>
<comment type="similarity">
    <text evidence="4">Belongs to the Fes family.</text>
</comment>
<gene>
    <name evidence="7" type="ORF">ACFFP0_08055</name>
</gene>
<dbReference type="InterPro" id="IPR021764">
    <property type="entry name" value="Enterochelin_esterase_N"/>
</dbReference>
<evidence type="ECO:0000313" key="8">
    <source>
        <dbReference type="Proteomes" id="UP001589692"/>
    </source>
</evidence>
<dbReference type="InterPro" id="IPR000801">
    <property type="entry name" value="Esterase-like"/>
</dbReference>
<name>A0ABV6ADV6_9HYPH</name>
<feature type="chain" id="PRO_5047459439" evidence="5">
    <location>
        <begin position="25"/>
        <end position="539"/>
    </location>
</feature>
<comment type="subcellular location">
    <subcellularLocation>
        <location evidence="1">Cytoplasm</location>
    </subcellularLocation>
</comment>
<dbReference type="PANTHER" id="PTHR48098">
    <property type="entry name" value="ENTEROCHELIN ESTERASE-RELATED"/>
    <property type="match status" value="1"/>
</dbReference>
<keyword evidence="3 7" id="KW-0378">Hydrolase</keyword>
<dbReference type="EMBL" id="JBHMAA010000008">
    <property type="protein sequence ID" value="MFB9948797.1"/>
    <property type="molecule type" value="Genomic_DNA"/>
</dbReference>
<feature type="signal peptide" evidence="5">
    <location>
        <begin position="1"/>
        <end position="24"/>
    </location>
</feature>
<dbReference type="InterPro" id="IPR013783">
    <property type="entry name" value="Ig-like_fold"/>
</dbReference>
<reference evidence="7 8" key="1">
    <citation type="submission" date="2024-09" db="EMBL/GenBank/DDBJ databases">
        <authorList>
            <person name="Sun Q."/>
            <person name="Mori K."/>
        </authorList>
    </citation>
    <scope>NUCLEOTIDE SEQUENCE [LARGE SCALE GENOMIC DNA]</scope>
    <source>
        <strain evidence="7 8">TBRC 4938</strain>
    </source>
</reference>